<dbReference type="Pfam" id="PF10075">
    <property type="entry name" value="CSN8_PSD8_EIF3K"/>
    <property type="match status" value="1"/>
</dbReference>
<proteinExistence type="inferred from homology"/>
<evidence type="ECO:0000256" key="2">
    <source>
        <dbReference type="ARBA" id="ARBA00014939"/>
    </source>
</evidence>
<dbReference type="Gene3D" id="1.25.40.990">
    <property type="match status" value="1"/>
</dbReference>
<evidence type="ECO:0000313" key="5">
    <source>
        <dbReference type="Proteomes" id="UP000695022"/>
    </source>
</evidence>
<dbReference type="Proteomes" id="UP000695022">
    <property type="component" value="Unplaced"/>
</dbReference>
<protein>
    <recommendedName>
        <fullName evidence="2">26S proteasome non-ATPase regulatory subunit 8</fullName>
    </recommendedName>
</protein>
<evidence type="ECO:0000256" key="3">
    <source>
        <dbReference type="ARBA" id="ARBA00022942"/>
    </source>
</evidence>
<dbReference type="InterPro" id="IPR006746">
    <property type="entry name" value="26S_Psome_Rpn12"/>
</dbReference>
<evidence type="ECO:0000313" key="6">
    <source>
        <dbReference type="RefSeq" id="XP_014672971.1"/>
    </source>
</evidence>
<name>A0ABM1ELA0_PRICU</name>
<gene>
    <name evidence="6" type="primary">LOC106813352</name>
</gene>
<keyword evidence="3" id="KW-0647">Proteasome</keyword>
<keyword evidence="5" id="KW-1185">Reference proteome</keyword>
<feature type="domain" description="PCI" evidence="4">
    <location>
        <begin position="78"/>
        <end position="247"/>
    </location>
</feature>
<accession>A0ABM1ELA0</accession>
<organism evidence="5 6">
    <name type="scientific">Priapulus caudatus</name>
    <name type="common">Priapulid worm</name>
    <dbReference type="NCBI Taxonomy" id="37621"/>
    <lineage>
        <taxon>Eukaryota</taxon>
        <taxon>Metazoa</taxon>
        <taxon>Ecdysozoa</taxon>
        <taxon>Scalidophora</taxon>
        <taxon>Priapulida</taxon>
        <taxon>Priapulimorpha</taxon>
        <taxon>Priapulimorphida</taxon>
        <taxon>Priapulidae</taxon>
        <taxon>Priapulus</taxon>
    </lineage>
</organism>
<dbReference type="RefSeq" id="XP_014672971.1">
    <property type="nucleotide sequence ID" value="XM_014817485.1"/>
</dbReference>
<dbReference type="InterPro" id="IPR000717">
    <property type="entry name" value="PCI_dom"/>
</dbReference>
<dbReference type="PANTHER" id="PTHR12387">
    <property type="entry name" value="26S PROTEASOME NON-ATPASE REGULATORY SUBUNIT 8"/>
    <property type="match status" value="1"/>
</dbReference>
<dbReference type="GeneID" id="106813352"/>
<reference evidence="6" key="1">
    <citation type="submission" date="2025-08" db="UniProtKB">
        <authorList>
            <consortium name="RefSeq"/>
        </authorList>
    </citation>
    <scope>IDENTIFICATION</scope>
</reference>
<dbReference type="PANTHER" id="PTHR12387:SF0">
    <property type="entry name" value="26S PROTEASOME NON-ATPASE REGULATORY SUBUNIT 8"/>
    <property type="match status" value="1"/>
</dbReference>
<evidence type="ECO:0000259" key="4">
    <source>
        <dbReference type="PROSITE" id="PS50250"/>
    </source>
</evidence>
<dbReference type="PROSITE" id="PS50250">
    <property type="entry name" value="PCI"/>
    <property type="match status" value="1"/>
</dbReference>
<evidence type="ECO:0000256" key="1">
    <source>
        <dbReference type="ARBA" id="ARBA00009627"/>
    </source>
</evidence>
<sequence length="266" mass="30515">MAALKEVVTLYQNLTQEWNKKAPNLEKCGQLLAKLKISLTSLTFLPTSNTSASKQELLVARDVLEIGAQWSVAVKDIPSFERYMAQLKCYYLDYKDDLPESVYKYQLLGLNLLCLLAQNRVAEFHTEVELLPSKEIQTNVYIRHPVSMEQYLMEGSYNKLFLAKGNVPAQSYNFFMDILLNTIRDEIANCMEKAYEEIAFSEAARMLFFETQKPMKVYATQRGWAVGPNNCLQFSNKEKTAETDTIPALELAQQTIEYARQLEMIV</sequence>
<dbReference type="InterPro" id="IPR033464">
    <property type="entry name" value="CSN8_PSD8_EIF3K"/>
</dbReference>
<comment type="similarity">
    <text evidence="1">Belongs to the proteasome subunit S14 family.</text>
</comment>